<evidence type="ECO:0000313" key="1">
    <source>
        <dbReference type="EMBL" id="TWH93767.1"/>
    </source>
</evidence>
<dbReference type="EMBL" id="VLKK01000006">
    <property type="protein sequence ID" value="TWH93767.1"/>
    <property type="molecule type" value="Genomic_DNA"/>
</dbReference>
<protein>
    <recommendedName>
        <fullName evidence="3">Polysaccharide deacetylase</fullName>
    </recommendedName>
</protein>
<dbReference type="Proteomes" id="UP000316624">
    <property type="component" value="Unassembled WGS sequence"/>
</dbReference>
<dbReference type="SUPFAM" id="SSF88713">
    <property type="entry name" value="Glycoside hydrolase/deacetylase"/>
    <property type="match status" value="1"/>
</dbReference>
<keyword evidence="2" id="KW-1185">Reference proteome</keyword>
<reference evidence="1 2" key="1">
    <citation type="journal article" date="2015" name="Stand. Genomic Sci.">
        <title>Genomic Encyclopedia of Bacterial and Archaeal Type Strains, Phase III: the genomes of soil and plant-associated and newly described type strains.</title>
        <authorList>
            <person name="Whitman W.B."/>
            <person name="Woyke T."/>
            <person name="Klenk H.P."/>
            <person name="Zhou Y."/>
            <person name="Lilburn T.G."/>
            <person name="Beck B.J."/>
            <person name="De Vos P."/>
            <person name="Vandamme P."/>
            <person name="Eisen J.A."/>
            <person name="Garrity G."/>
            <person name="Hugenholtz P."/>
            <person name="Kyrpides N.C."/>
        </authorList>
    </citation>
    <scope>NUCLEOTIDE SEQUENCE [LARGE SCALE GENOMIC DNA]</scope>
    <source>
        <strain evidence="1 2">CGMCC 1.7748</strain>
    </source>
</reference>
<sequence length="352" mass="39145">MTMLCITVDTELSAALFQRGAGLEENLRRSIWGEVDGQPYGIGWQMTLMERHGVKGVFFLDPMPALVYGPDFLRSIVAAVVERGHEIQLHVHTEWLQWAKASPVEGRQGRNIGDFSLADQTRLLDLGRNLLEQAGAPAVTAFRAGNFGANDDTLRALSRVGIPWDSSVNLAYLGNGCDIRVDGLAGPHRRLGVIELPVSGIADRPGRFRPAQICALSATEMRAGLRHAAQERHDVFMVVTHSFEMLSRDRERPNRAVMRRFERLCREARRLPGIGMGGFADLPLSLADRAASGFTLARPSRARTASRMMQQLWANWRYERKLVPAWRAMPVPLSGAAKAPPAPPWRLRSGRR</sequence>
<organism evidence="1 2">
    <name type="scientific">Sphingobium wenxiniae (strain DSM 21828 / CGMCC 1.7748 / JZ-1)</name>
    <dbReference type="NCBI Taxonomy" id="595605"/>
    <lineage>
        <taxon>Bacteria</taxon>
        <taxon>Pseudomonadati</taxon>
        <taxon>Pseudomonadota</taxon>
        <taxon>Alphaproteobacteria</taxon>
        <taxon>Sphingomonadales</taxon>
        <taxon>Sphingomonadaceae</taxon>
        <taxon>Sphingobium</taxon>
    </lineage>
</organism>
<name>A0A562KEF0_SPHWJ</name>
<proteinExistence type="predicted"/>
<dbReference type="RefSeq" id="WP_242003317.1">
    <property type="nucleotide sequence ID" value="NZ_JACIIY010000004.1"/>
</dbReference>
<comment type="caution">
    <text evidence="1">The sequence shown here is derived from an EMBL/GenBank/DDBJ whole genome shotgun (WGS) entry which is preliminary data.</text>
</comment>
<dbReference type="CDD" id="cd10933">
    <property type="entry name" value="CE4_u9"/>
    <property type="match status" value="1"/>
</dbReference>
<gene>
    <name evidence="1" type="ORF">IQ35_01976</name>
</gene>
<evidence type="ECO:0008006" key="3">
    <source>
        <dbReference type="Google" id="ProtNLM"/>
    </source>
</evidence>
<dbReference type="GO" id="GO:0005975">
    <property type="term" value="P:carbohydrate metabolic process"/>
    <property type="evidence" value="ECO:0007669"/>
    <property type="project" value="InterPro"/>
</dbReference>
<evidence type="ECO:0000313" key="2">
    <source>
        <dbReference type="Proteomes" id="UP000316624"/>
    </source>
</evidence>
<dbReference type="AlphaFoldDB" id="A0A562KEF0"/>
<dbReference type="Gene3D" id="3.20.20.370">
    <property type="entry name" value="Glycoside hydrolase/deacetylase"/>
    <property type="match status" value="1"/>
</dbReference>
<dbReference type="InterPro" id="IPR011330">
    <property type="entry name" value="Glyco_hydro/deAcase_b/a-brl"/>
</dbReference>
<accession>A0A562KEF0</accession>